<organism evidence="1 2">
    <name type="scientific">Castilleja foliolosa</name>
    <dbReference type="NCBI Taxonomy" id="1961234"/>
    <lineage>
        <taxon>Eukaryota</taxon>
        <taxon>Viridiplantae</taxon>
        <taxon>Streptophyta</taxon>
        <taxon>Embryophyta</taxon>
        <taxon>Tracheophyta</taxon>
        <taxon>Spermatophyta</taxon>
        <taxon>Magnoliopsida</taxon>
        <taxon>eudicotyledons</taxon>
        <taxon>Gunneridae</taxon>
        <taxon>Pentapetalae</taxon>
        <taxon>asterids</taxon>
        <taxon>lamiids</taxon>
        <taxon>Lamiales</taxon>
        <taxon>Orobanchaceae</taxon>
        <taxon>Pedicularideae</taxon>
        <taxon>Castillejinae</taxon>
        <taxon>Castilleja</taxon>
    </lineage>
</organism>
<sequence length="58" mass="6282">MVDSAPEKKSSGDIYGYPFPRATTLSSLGHAPFRSTKHPVELHPPLVPPRATISIGRL</sequence>
<keyword evidence="2" id="KW-1185">Reference proteome</keyword>
<dbReference type="AlphaFoldDB" id="A0ABD3DVL7"/>
<evidence type="ECO:0000313" key="2">
    <source>
        <dbReference type="Proteomes" id="UP001632038"/>
    </source>
</evidence>
<protein>
    <submittedName>
        <fullName evidence="1">Uncharacterized protein</fullName>
    </submittedName>
</protein>
<name>A0ABD3DVL7_9LAMI</name>
<comment type="caution">
    <text evidence="1">The sequence shown here is derived from an EMBL/GenBank/DDBJ whole genome shotgun (WGS) entry which is preliminary data.</text>
</comment>
<dbReference type="EMBL" id="JAVIJP010000013">
    <property type="protein sequence ID" value="KAL3645637.1"/>
    <property type="molecule type" value="Genomic_DNA"/>
</dbReference>
<gene>
    <name evidence="1" type="ORF">CASFOL_010817</name>
</gene>
<accession>A0ABD3DVL7</accession>
<evidence type="ECO:0000313" key="1">
    <source>
        <dbReference type="EMBL" id="KAL3645637.1"/>
    </source>
</evidence>
<proteinExistence type="predicted"/>
<reference evidence="2" key="1">
    <citation type="journal article" date="2024" name="IScience">
        <title>Strigolactones Initiate the Formation of Haustorium-like Structures in Castilleja.</title>
        <authorList>
            <person name="Buerger M."/>
            <person name="Peterson D."/>
            <person name="Chory J."/>
        </authorList>
    </citation>
    <scope>NUCLEOTIDE SEQUENCE [LARGE SCALE GENOMIC DNA]</scope>
</reference>
<dbReference type="Proteomes" id="UP001632038">
    <property type="component" value="Unassembled WGS sequence"/>
</dbReference>